<evidence type="ECO:0000313" key="3">
    <source>
        <dbReference type="Proteomes" id="UP000284706"/>
    </source>
</evidence>
<dbReference type="InterPro" id="IPR027796">
    <property type="entry name" value="OTT_1508_deam-like"/>
</dbReference>
<reference evidence="2 3" key="1">
    <citation type="journal article" date="2018" name="Evol. Lett.">
        <title>Horizontal gene cluster transfer increased hallucinogenic mushroom diversity.</title>
        <authorList>
            <person name="Reynolds H.T."/>
            <person name="Vijayakumar V."/>
            <person name="Gluck-Thaler E."/>
            <person name="Korotkin H.B."/>
            <person name="Matheny P.B."/>
            <person name="Slot J.C."/>
        </authorList>
    </citation>
    <scope>NUCLEOTIDE SEQUENCE [LARGE SCALE GENOMIC DNA]</scope>
    <source>
        <strain evidence="2 3">SRW20</strain>
    </source>
</reference>
<organism evidence="2 3">
    <name type="scientific">Gymnopilus dilepis</name>
    <dbReference type="NCBI Taxonomy" id="231916"/>
    <lineage>
        <taxon>Eukaryota</taxon>
        <taxon>Fungi</taxon>
        <taxon>Dikarya</taxon>
        <taxon>Basidiomycota</taxon>
        <taxon>Agaricomycotina</taxon>
        <taxon>Agaricomycetes</taxon>
        <taxon>Agaricomycetidae</taxon>
        <taxon>Agaricales</taxon>
        <taxon>Agaricineae</taxon>
        <taxon>Hymenogastraceae</taxon>
        <taxon>Gymnopilus</taxon>
    </lineage>
</organism>
<evidence type="ECO:0000313" key="2">
    <source>
        <dbReference type="EMBL" id="PPQ81173.1"/>
    </source>
</evidence>
<dbReference type="InParanoid" id="A0A409WRN2"/>
<protein>
    <submittedName>
        <fullName evidence="2">Uncharacterized protein</fullName>
    </submittedName>
</protein>
<dbReference type="OrthoDB" id="3070940at2759"/>
<accession>A0A409WRN2</accession>
<keyword evidence="3" id="KW-1185">Reference proteome</keyword>
<gene>
    <name evidence="2" type="ORF">CVT26_010501</name>
</gene>
<feature type="compositionally biased region" description="Low complexity" evidence="1">
    <location>
        <begin position="808"/>
        <end position="819"/>
    </location>
</feature>
<feature type="region of interest" description="Disordered" evidence="1">
    <location>
        <begin position="807"/>
        <end position="836"/>
    </location>
</feature>
<proteinExistence type="predicted"/>
<comment type="caution">
    <text evidence="2">The sequence shown here is derived from an EMBL/GenBank/DDBJ whole genome shotgun (WGS) entry which is preliminary data.</text>
</comment>
<dbReference type="STRING" id="231916.A0A409WRN2"/>
<evidence type="ECO:0000256" key="1">
    <source>
        <dbReference type="SAM" id="MobiDB-lite"/>
    </source>
</evidence>
<dbReference type="Proteomes" id="UP000284706">
    <property type="component" value="Unassembled WGS sequence"/>
</dbReference>
<feature type="region of interest" description="Disordered" evidence="1">
    <location>
        <begin position="399"/>
        <end position="421"/>
    </location>
</feature>
<dbReference type="AlphaFoldDB" id="A0A409WRN2"/>
<name>A0A409WRN2_9AGAR</name>
<feature type="compositionally biased region" description="Basic and acidic residues" evidence="1">
    <location>
        <begin position="822"/>
        <end position="836"/>
    </location>
</feature>
<dbReference type="EMBL" id="NHYE01004894">
    <property type="protein sequence ID" value="PPQ81173.1"/>
    <property type="molecule type" value="Genomic_DNA"/>
</dbReference>
<dbReference type="Pfam" id="PF14441">
    <property type="entry name" value="OTT_1508_deam"/>
    <property type="match status" value="1"/>
</dbReference>
<sequence>MEVFRGATEAHQAFRSTVNLLAIIDSLSPDTTSQVVESTDLIVQVSFSILLAAEHDVAALTAFPTPEGIEVILCSNVPYFERNRTYFQILVDNVCDKLHYLLTKNVRNKERSTSPPFPLVSPCSLPKGVGDTKEEVYKYIKEQCADYMPGANDKYCTADTVPLETRAAIISFLLCADDEMNQIAKHLLRYVTTISYDKMQRRLAKPAHALRYHETILNLSIEDLLKTPIKESSTEPPQTPRQDLNFLHFFFGAYVKEAGRYPELYKRAKFVKEESAKEESGKENVHPELGKKVKLYDEQTKIEFHNLLKDCLEKFRTNVEILGTIRRSNTSDKDLKSKTFYSSVKLVVRAGETIQKLCRTNAILDHLSVIVGMNERSRLFVNNAAAKPHEGDIMVASAENPANEDSTEAASPNGPAQAADYDRVEPTEVEPILQYSTDGHVFAKPILAWLRLVIAEFEAAAVLLEKFAFNPKILGRNRKVEAKVITPIKFDSSALTWDVLFKEAKYIPNREYSGFLPKDFLTFLRNIAKASNRASTTDFRKEWNAIQQKIDLRDALAKMRNRILVLYPMADYLKELDKSLTERRPWRFWVEDNLPDGKELTILPDWPPLLQKILSILTDLTNNLQQADRLDELLAHSHQDVSAIFSEMDESKAFYSKIAATDTFGKLPTARIHCEAYLASLMADNGNELIKDRPDFADAMEAVKGTQPVIAVSRRCCPVCEALLNILEIQGKAFKTRGAHKAIYSCVLPWWLPEGVMVMMNYQFGTRLGNSLATLIRMPDSRARAKSSGSAARSQYSETFVDYHASFGSDDSANDSGSDGEIGERDHGKKKPVTDF</sequence>